<evidence type="ECO:0000256" key="1">
    <source>
        <dbReference type="ARBA" id="ARBA00009347"/>
    </source>
</evidence>
<accession>A0ABY5BC35</accession>
<dbReference type="PANTHER" id="PTHR43884:SF12">
    <property type="entry name" value="ISOVALERYL-COA DEHYDROGENASE, MITOCHONDRIAL-RELATED"/>
    <property type="match status" value="1"/>
</dbReference>
<dbReference type="PANTHER" id="PTHR43884">
    <property type="entry name" value="ACYL-COA DEHYDROGENASE"/>
    <property type="match status" value="1"/>
</dbReference>
<dbReference type="EMBL" id="CP099586">
    <property type="protein sequence ID" value="USS44408.1"/>
    <property type="molecule type" value="Genomic_DNA"/>
</dbReference>
<name>A0ABY5BC35_BURGL</name>
<protein>
    <submittedName>
        <fullName evidence="6">Acyl-CoA dehydrogenase</fullName>
    </submittedName>
</protein>
<dbReference type="Pfam" id="PF00441">
    <property type="entry name" value="Acyl-CoA_dh_1"/>
    <property type="match status" value="1"/>
</dbReference>
<keyword evidence="7" id="KW-1185">Reference proteome</keyword>
<keyword evidence="3" id="KW-0274">FAD</keyword>
<dbReference type="InterPro" id="IPR009100">
    <property type="entry name" value="AcylCoA_DH/oxidase_NM_dom_sf"/>
</dbReference>
<comment type="similarity">
    <text evidence="1">Belongs to the acyl-CoA dehydrogenase family.</text>
</comment>
<gene>
    <name evidence="6" type="ORF">NFI99_14155</name>
</gene>
<dbReference type="Pfam" id="PF02770">
    <property type="entry name" value="Acyl-CoA_dh_M"/>
    <property type="match status" value="1"/>
</dbReference>
<dbReference type="InterPro" id="IPR009075">
    <property type="entry name" value="AcylCo_DH/oxidase_C"/>
</dbReference>
<dbReference type="Gene3D" id="2.40.110.10">
    <property type="entry name" value="Butyryl-CoA Dehydrogenase, subunit A, domain 2"/>
    <property type="match status" value="1"/>
</dbReference>
<dbReference type="Proteomes" id="UP001056386">
    <property type="component" value="Plasmid unnamed3"/>
</dbReference>
<dbReference type="InterPro" id="IPR036250">
    <property type="entry name" value="AcylCo_DH-like_C"/>
</dbReference>
<feature type="domain" description="Acyl-CoA oxidase/dehydrogenase middle" evidence="5">
    <location>
        <begin position="130"/>
        <end position="225"/>
    </location>
</feature>
<dbReference type="InterPro" id="IPR006091">
    <property type="entry name" value="Acyl-CoA_Oxase/DH_mid-dom"/>
</dbReference>
<evidence type="ECO:0000313" key="7">
    <source>
        <dbReference type="Proteomes" id="UP001056386"/>
    </source>
</evidence>
<evidence type="ECO:0000259" key="4">
    <source>
        <dbReference type="Pfam" id="PF00441"/>
    </source>
</evidence>
<proteinExistence type="inferred from homology"/>
<reference evidence="6" key="1">
    <citation type="submission" date="2022-06" db="EMBL/GenBank/DDBJ databases">
        <title>Draft genome sequence of Burkholderia glumae strain GR20004 isolated from rice panicle showing bacterial panicle blight.</title>
        <authorList>
            <person name="Choi S.Y."/>
            <person name="Lee Y.H."/>
        </authorList>
    </citation>
    <scope>NUCLEOTIDE SEQUENCE</scope>
    <source>
        <strain evidence="6">GR20004</strain>
        <plasmid evidence="6">unnamed3</plasmid>
    </source>
</reference>
<evidence type="ECO:0000256" key="3">
    <source>
        <dbReference type="ARBA" id="ARBA00022827"/>
    </source>
</evidence>
<feature type="domain" description="Acyl-CoA dehydrogenase/oxidase C-terminal" evidence="4">
    <location>
        <begin position="237"/>
        <end position="369"/>
    </location>
</feature>
<geneLocation type="plasmid" evidence="6 7">
    <name>unnamed3</name>
</geneLocation>
<dbReference type="InterPro" id="IPR046373">
    <property type="entry name" value="Acyl-CoA_Oxase/DH_mid-dom_sf"/>
</dbReference>
<evidence type="ECO:0000259" key="5">
    <source>
        <dbReference type="Pfam" id="PF02770"/>
    </source>
</evidence>
<dbReference type="SUPFAM" id="SSF47203">
    <property type="entry name" value="Acyl-CoA dehydrogenase C-terminal domain-like"/>
    <property type="match status" value="1"/>
</dbReference>
<evidence type="ECO:0000256" key="2">
    <source>
        <dbReference type="ARBA" id="ARBA00022630"/>
    </source>
</evidence>
<dbReference type="RefSeq" id="WP_230674502.1">
    <property type="nucleotide sequence ID" value="NZ_CP099586.1"/>
</dbReference>
<dbReference type="Gene3D" id="1.20.140.10">
    <property type="entry name" value="Butyryl-CoA Dehydrogenase, subunit A, domain 3"/>
    <property type="match status" value="1"/>
</dbReference>
<organism evidence="6 7">
    <name type="scientific">Burkholderia glumae</name>
    <name type="common">Pseudomonas glumae</name>
    <dbReference type="NCBI Taxonomy" id="337"/>
    <lineage>
        <taxon>Bacteria</taxon>
        <taxon>Pseudomonadati</taxon>
        <taxon>Pseudomonadota</taxon>
        <taxon>Betaproteobacteria</taxon>
        <taxon>Burkholderiales</taxon>
        <taxon>Burkholderiaceae</taxon>
        <taxon>Burkholderia</taxon>
    </lineage>
</organism>
<keyword evidence="2" id="KW-0285">Flavoprotein</keyword>
<evidence type="ECO:0000313" key="6">
    <source>
        <dbReference type="EMBL" id="USS44408.1"/>
    </source>
</evidence>
<dbReference type="CDD" id="cd00567">
    <property type="entry name" value="ACAD"/>
    <property type="match status" value="1"/>
</dbReference>
<dbReference type="SUPFAM" id="SSF56645">
    <property type="entry name" value="Acyl-CoA dehydrogenase NM domain-like"/>
    <property type="match status" value="1"/>
</dbReference>
<sequence>MSRRAGCDHVMRLERMLGDPWDGANPLGFEALVEADEHGRMSVAGEAVLDDFGLSAEFVPAGHGGRLVDLGRLVDVLRGVFRRDPCLGLGYGASSLLAALNVWVSGDAAQQRQVAATLLAHGKLACGYHELAHGNDIGGASCEATRADSGDTFVLNGVKQVVANISRAASVLVYARSEALVGARSHSLFLVDRATTAPGSIRDLPRYRSSGMRGIPLGGLQFDDCRIPASARVGAAGQGMETALKAFQISRIALPGMFAGIVDTGLRLTIRHARRRSLYGAPVVDQPLARTRLAEAFADLLACDAFCMVAANAARVVPAELSLHAAALKALVPGVLIGAMNGLAAVVGAHSYLREGEMAMFQKLLRDLQPVGFGHASRASCLMTILPQLPLVARRAWQSDAPAPAALFALDCEAGALSFDALSITTGGRDSLAPALRAFAREAPDPHLPAMTAWQARLAAEFDSLAERAALLRASDVTPDAAPESFALAGRYAVLLAATACIGLWRAQRNGGDDFLSRPAWVLAALHRLGTMLGDARSPLPEPLVDALHEELARRHDDGRGFDLLAHSLAPSPGWR</sequence>
<keyword evidence="6" id="KW-0614">Plasmid</keyword>